<dbReference type="KEGG" id="thao:NI17_016795"/>
<sequence length="169" mass="17827">MADRPTAAQRRHTALRSALDEQLSALGEPPYTGPDLPPAVLEACARALLRARRGGREPHRPALKAVVRATLAELAARHPGQALEVRVPPYGAVQCLEGPRHTRGTPPGVVETDPLTWTALAVGDLTWTEAVDSRRVSASGVRADLAPMLPLWPRPGAPTPVGSGPGNSD</sequence>
<dbReference type="Proteomes" id="UP000265719">
    <property type="component" value="Chromosome"/>
</dbReference>
<dbReference type="RefSeq" id="WP_068688152.1">
    <property type="nucleotide sequence ID" value="NZ_CP063196.1"/>
</dbReference>
<dbReference type="InterPro" id="IPR041629">
    <property type="entry name" value="SCP_3"/>
</dbReference>
<keyword evidence="2" id="KW-1185">Reference proteome</keyword>
<name>A0A399G097_9ACTN</name>
<dbReference type="EMBL" id="CP063196">
    <property type="protein sequence ID" value="UOE18470.1"/>
    <property type="molecule type" value="Genomic_DNA"/>
</dbReference>
<dbReference type="Gene3D" id="3.30.1050.40">
    <property type="match status" value="1"/>
</dbReference>
<dbReference type="AlphaFoldDB" id="A0A399G097"/>
<dbReference type="OrthoDB" id="8481083at2"/>
<organism evidence="1 2">
    <name type="scientific">Thermobifida halotolerans</name>
    <dbReference type="NCBI Taxonomy" id="483545"/>
    <lineage>
        <taxon>Bacteria</taxon>
        <taxon>Bacillati</taxon>
        <taxon>Actinomycetota</taxon>
        <taxon>Actinomycetes</taxon>
        <taxon>Streptosporangiales</taxon>
        <taxon>Nocardiopsidaceae</taxon>
        <taxon>Thermobifida</taxon>
    </lineage>
</organism>
<accession>A0A399G097</accession>
<reference evidence="1" key="1">
    <citation type="submission" date="2020-10" db="EMBL/GenBank/DDBJ databases">
        <title>De novo genome project of the cellulose decomposer Thermobifida halotolerans type strain.</title>
        <authorList>
            <person name="Nagy I."/>
            <person name="Horvath B."/>
            <person name="Kukolya J."/>
            <person name="Nagy I."/>
            <person name="Orsini M."/>
        </authorList>
    </citation>
    <scope>NUCLEOTIDE SEQUENCE</scope>
    <source>
        <strain evidence="1">DSM 44931</strain>
    </source>
</reference>
<proteinExistence type="predicted"/>
<evidence type="ECO:0000313" key="1">
    <source>
        <dbReference type="EMBL" id="UOE18470.1"/>
    </source>
</evidence>
<gene>
    <name evidence="1" type="ORF">NI17_016795</name>
</gene>
<evidence type="ECO:0000313" key="2">
    <source>
        <dbReference type="Proteomes" id="UP000265719"/>
    </source>
</evidence>
<protein>
    <submittedName>
        <fullName evidence="1">Uncharacterized protein</fullName>
    </submittedName>
</protein>
<dbReference type="Pfam" id="PF17844">
    <property type="entry name" value="SCP_3"/>
    <property type="match status" value="1"/>
</dbReference>